<keyword evidence="5" id="KW-1185">Reference proteome</keyword>
<keyword evidence="2" id="KW-0812">Transmembrane</keyword>
<dbReference type="EMBL" id="JARJLG010000088">
    <property type="protein sequence ID" value="KAJ7748767.1"/>
    <property type="molecule type" value="Genomic_DNA"/>
</dbReference>
<feature type="transmembrane region" description="Helical" evidence="2">
    <location>
        <begin position="215"/>
        <end position="234"/>
    </location>
</feature>
<dbReference type="PANTHER" id="PTHR40465:SF1">
    <property type="entry name" value="DUF6534 DOMAIN-CONTAINING PROTEIN"/>
    <property type="match status" value="1"/>
</dbReference>
<feature type="transmembrane region" description="Helical" evidence="2">
    <location>
        <begin position="177"/>
        <end position="195"/>
    </location>
</feature>
<accession>A0AAD7IU70</accession>
<evidence type="ECO:0000256" key="1">
    <source>
        <dbReference type="SAM" id="MobiDB-lite"/>
    </source>
</evidence>
<organism evidence="4 5">
    <name type="scientific">Mycena maculata</name>
    <dbReference type="NCBI Taxonomy" id="230809"/>
    <lineage>
        <taxon>Eukaryota</taxon>
        <taxon>Fungi</taxon>
        <taxon>Dikarya</taxon>
        <taxon>Basidiomycota</taxon>
        <taxon>Agaricomycotina</taxon>
        <taxon>Agaricomycetes</taxon>
        <taxon>Agaricomycetidae</taxon>
        <taxon>Agaricales</taxon>
        <taxon>Marasmiineae</taxon>
        <taxon>Mycenaceae</taxon>
        <taxon>Mycena</taxon>
    </lineage>
</organism>
<comment type="caution">
    <text evidence="4">The sequence shown here is derived from an EMBL/GenBank/DDBJ whole genome shotgun (WGS) entry which is preliminary data.</text>
</comment>
<dbReference type="Pfam" id="PF20152">
    <property type="entry name" value="DUF6534"/>
    <property type="match status" value="1"/>
</dbReference>
<dbReference type="PANTHER" id="PTHR40465">
    <property type="entry name" value="CHROMOSOME 1, WHOLE GENOME SHOTGUN SEQUENCE"/>
    <property type="match status" value="1"/>
</dbReference>
<evidence type="ECO:0000313" key="4">
    <source>
        <dbReference type="EMBL" id="KAJ7748767.1"/>
    </source>
</evidence>
<proteinExistence type="predicted"/>
<feature type="region of interest" description="Disordered" evidence="1">
    <location>
        <begin position="304"/>
        <end position="326"/>
    </location>
</feature>
<name>A0AAD7IU70_9AGAR</name>
<feature type="transmembrane region" description="Helical" evidence="2">
    <location>
        <begin position="133"/>
        <end position="157"/>
    </location>
</feature>
<feature type="domain" description="DUF6534" evidence="3">
    <location>
        <begin position="179"/>
        <end position="266"/>
    </location>
</feature>
<keyword evidence="2" id="KW-1133">Transmembrane helix</keyword>
<keyword evidence="2" id="KW-0472">Membrane</keyword>
<evidence type="ECO:0000259" key="3">
    <source>
        <dbReference type="Pfam" id="PF20152"/>
    </source>
</evidence>
<sequence length="326" mass="36689">MSEAPSLASTYGAWLVSLFLETILYGIGFLQACLYFQWYPTDAWSIKFPVALVLQVDYLWFFETTQISFFFRSSYVRFVQEFGIVQVDLLWSDSLQLLANYLSAFTVQIYFTSRIYHLMKEPIDSNMHKASGLGVYAVGIFAVVEISAGIAQTVLSYQLRSFAKLENTKAITTLQTAGSLACDIGITVYLCVFLARNKTGLPRTEKMMNALMINAVNRGMLTALSSAFTMILFLVYPDTFWFFLSLAPNSKLYMNSMLATLNMRHHVRKMAGEWNTVELGTDTGTGRTAHRRAFVSAVEFVRPPSPIESHDTASKDGHFGSRETID</sequence>
<dbReference type="Proteomes" id="UP001215280">
    <property type="component" value="Unassembled WGS sequence"/>
</dbReference>
<evidence type="ECO:0000313" key="5">
    <source>
        <dbReference type="Proteomes" id="UP001215280"/>
    </source>
</evidence>
<dbReference type="AlphaFoldDB" id="A0AAD7IU70"/>
<feature type="transmembrane region" description="Helical" evidence="2">
    <location>
        <begin position="12"/>
        <end position="36"/>
    </location>
</feature>
<reference evidence="4" key="1">
    <citation type="submission" date="2023-03" db="EMBL/GenBank/DDBJ databases">
        <title>Massive genome expansion in bonnet fungi (Mycena s.s.) driven by repeated elements and novel gene families across ecological guilds.</title>
        <authorList>
            <consortium name="Lawrence Berkeley National Laboratory"/>
            <person name="Harder C.B."/>
            <person name="Miyauchi S."/>
            <person name="Viragh M."/>
            <person name="Kuo A."/>
            <person name="Thoen E."/>
            <person name="Andreopoulos B."/>
            <person name="Lu D."/>
            <person name="Skrede I."/>
            <person name="Drula E."/>
            <person name="Henrissat B."/>
            <person name="Morin E."/>
            <person name="Kohler A."/>
            <person name="Barry K."/>
            <person name="LaButti K."/>
            <person name="Morin E."/>
            <person name="Salamov A."/>
            <person name="Lipzen A."/>
            <person name="Mereny Z."/>
            <person name="Hegedus B."/>
            <person name="Baldrian P."/>
            <person name="Stursova M."/>
            <person name="Weitz H."/>
            <person name="Taylor A."/>
            <person name="Grigoriev I.V."/>
            <person name="Nagy L.G."/>
            <person name="Martin F."/>
            <person name="Kauserud H."/>
        </authorList>
    </citation>
    <scope>NUCLEOTIDE SEQUENCE</scope>
    <source>
        <strain evidence="4">CBHHK188m</strain>
    </source>
</reference>
<protein>
    <recommendedName>
        <fullName evidence="3">DUF6534 domain-containing protein</fullName>
    </recommendedName>
</protein>
<evidence type="ECO:0000256" key="2">
    <source>
        <dbReference type="SAM" id="Phobius"/>
    </source>
</evidence>
<feature type="compositionally biased region" description="Basic and acidic residues" evidence="1">
    <location>
        <begin position="308"/>
        <end position="326"/>
    </location>
</feature>
<dbReference type="InterPro" id="IPR045339">
    <property type="entry name" value="DUF6534"/>
</dbReference>
<gene>
    <name evidence="4" type="ORF">DFH07DRAFT_961967</name>
</gene>